<evidence type="ECO:0000313" key="14">
    <source>
        <dbReference type="Proteomes" id="UP000189274"/>
    </source>
</evidence>
<dbReference type="GO" id="GO:0042760">
    <property type="term" value="P:very long-chain fatty acid catabolic process"/>
    <property type="evidence" value="ECO:0007669"/>
    <property type="project" value="TreeGrafter"/>
</dbReference>
<dbReference type="PANTHER" id="PTHR11384">
    <property type="entry name" value="ATP-BINDING CASSETTE, SUB-FAMILY D MEMBER"/>
    <property type="match status" value="1"/>
</dbReference>
<evidence type="ECO:0000259" key="10">
    <source>
        <dbReference type="PROSITE" id="PS50893"/>
    </source>
</evidence>
<dbReference type="InterPro" id="IPR050835">
    <property type="entry name" value="ABC_transporter_sub-D"/>
</dbReference>
<dbReference type="InterPro" id="IPR017871">
    <property type="entry name" value="ABC_transporter-like_CS"/>
</dbReference>
<evidence type="ECO:0000256" key="3">
    <source>
        <dbReference type="ARBA" id="ARBA00022692"/>
    </source>
</evidence>
<dbReference type="InterPro" id="IPR003439">
    <property type="entry name" value="ABC_transporter-like_ATP-bd"/>
</dbReference>
<dbReference type="VEuPathDB" id="FungiDB:C5L36_0B08320"/>
<organism evidence="11 13">
    <name type="scientific">Pichia kudriavzevii</name>
    <name type="common">Yeast</name>
    <name type="synonym">Issatchenkia orientalis</name>
    <dbReference type="NCBI Taxonomy" id="4909"/>
    <lineage>
        <taxon>Eukaryota</taxon>
        <taxon>Fungi</taxon>
        <taxon>Dikarya</taxon>
        <taxon>Ascomycota</taxon>
        <taxon>Saccharomycotina</taxon>
        <taxon>Pichiomycetes</taxon>
        <taxon>Pichiales</taxon>
        <taxon>Pichiaceae</taxon>
        <taxon>Pichia</taxon>
    </lineage>
</organism>
<dbReference type="Proteomes" id="UP000029867">
    <property type="component" value="Unassembled WGS sequence"/>
</dbReference>
<dbReference type="GO" id="GO:0007031">
    <property type="term" value="P:peroxisome organization"/>
    <property type="evidence" value="ECO:0007669"/>
    <property type="project" value="TreeGrafter"/>
</dbReference>
<sequence length="802" mass="92133">MNDMSANINRANAYLGRSVHNVLLFYSKRRKPILRITYLLIIYLIFNNGSKSRNYTRNFGKGEKSELLKTVTTRKRDFDKGIFKNKTYLQKLMYKFKNIPIIIIFSQLSLKDKKALSVFSNCLLQVILLAIKALITLKTATLDGYLVSSLISRKFRRFFKYLFIWLLLGLPSSLVDSLIEKSKRTLSQNLRSSITSKILDDYLPENGTSTIYQLLNNHNLEVNITDPNHRLTSTIEHFANSFSILPSQLLLPVTDIIIAGNHLSKTSENSSEGGVLLGVVANVCTIVLKLFTPNFSMLNNMRNTLENKFHEFHSNIISNKEEIALAKGHGKEIDLLDTSYFEFEKFERSSLRKMGVYNFAISFIFKYTMGAFGLLLCAVPTFTTVYMKDVNMNEKLISKLSSDFVTNRSLLIKAADSLGRLIQSKKNIQNMVGYANELWEFQKILIDINENSKIEASMNSYNYQLPSTLDSNIQPLLVGPNVRYGDEITFSHIPLITPNGNILVKDLTFSIKQGDNLLIIGPNGCGKSSLFRILGGLWDVKDPGEITVPYDKRDLFYLPQRSYFTYGSLREQIIYPDSYDTYRENILNLKMGNSNTIIKDDEYLVELLKKVHLEYLLSYDEDEDDEFNGNNNDANFESCVFMNPCLDRIERWPDLLSVGEQQRLAMIRLYYHQPKFAVLDECTSSISSDLERECYRIAVNDLKITVLSVCHRTTLWSFHSKILKFKRIDENNIDEGDGAATTTFSSFDPQLRLERHEELITIENSLKRSDELTKRLNALKQLKKKKARRPAMMYIEDDEADD</sequence>
<feature type="transmembrane region" description="Helical" evidence="9">
    <location>
        <begin position="32"/>
        <end position="49"/>
    </location>
</feature>
<dbReference type="InterPro" id="IPR027417">
    <property type="entry name" value="P-loop_NTPase"/>
</dbReference>
<evidence type="ECO:0000256" key="7">
    <source>
        <dbReference type="ARBA" id="ARBA00023136"/>
    </source>
</evidence>
<dbReference type="GO" id="GO:0006635">
    <property type="term" value="P:fatty acid beta-oxidation"/>
    <property type="evidence" value="ECO:0007669"/>
    <property type="project" value="TreeGrafter"/>
</dbReference>
<evidence type="ECO:0000256" key="8">
    <source>
        <dbReference type="SAM" id="Coils"/>
    </source>
</evidence>
<dbReference type="GO" id="GO:0005324">
    <property type="term" value="F:long-chain fatty acid transmembrane transporter activity"/>
    <property type="evidence" value="ECO:0007669"/>
    <property type="project" value="TreeGrafter"/>
</dbReference>
<dbReference type="Proteomes" id="UP000189274">
    <property type="component" value="Unassembled WGS sequence"/>
</dbReference>
<evidence type="ECO:0000313" key="12">
    <source>
        <dbReference type="EMBL" id="ONH72540.1"/>
    </source>
</evidence>
<dbReference type="CDD" id="cd03223">
    <property type="entry name" value="ABCD_peroxisomal_ALDP"/>
    <property type="match status" value="1"/>
</dbReference>
<accession>A0A099P2U3</accession>
<proteinExistence type="inferred from homology"/>
<dbReference type="HOGENOM" id="CLU_007587_5_0_1"/>
<dbReference type="GO" id="GO:0016887">
    <property type="term" value="F:ATP hydrolysis activity"/>
    <property type="evidence" value="ECO:0007669"/>
    <property type="project" value="InterPro"/>
</dbReference>
<feature type="transmembrane region" description="Helical" evidence="9">
    <location>
        <begin position="355"/>
        <end position="376"/>
    </location>
</feature>
<evidence type="ECO:0000313" key="11">
    <source>
        <dbReference type="EMBL" id="KGK38604.1"/>
    </source>
</evidence>
<dbReference type="PROSITE" id="PS50893">
    <property type="entry name" value="ABC_TRANSPORTER_2"/>
    <property type="match status" value="1"/>
</dbReference>
<dbReference type="GO" id="GO:0005524">
    <property type="term" value="F:ATP binding"/>
    <property type="evidence" value="ECO:0007669"/>
    <property type="project" value="UniProtKB-KW"/>
</dbReference>
<evidence type="ECO:0000256" key="2">
    <source>
        <dbReference type="ARBA" id="ARBA00022448"/>
    </source>
</evidence>
<keyword evidence="7 9" id="KW-0472">Membrane</keyword>
<dbReference type="SUPFAM" id="SSF52540">
    <property type="entry name" value="P-loop containing nucleoside triphosphate hydrolases"/>
    <property type="match status" value="1"/>
</dbReference>
<evidence type="ECO:0000256" key="1">
    <source>
        <dbReference type="ARBA" id="ARBA00008575"/>
    </source>
</evidence>
<feature type="transmembrane region" description="Helical" evidence="9">
    <location>
        <begin position="273"/>
        <end position="292"/>
    </location>
</feature>
<dbReference type="Pfam" id="PF06472">
    <property type="entry name" value="ABC_membrane_2"/>
    <property type="match status" value="1"/>
</dbReference>
<evidence type="ECO:0000256" key="9">
    <source>
        <dbReference type="SAM" id="Phobius"/>
    </source>
</evidence>
<evidence type="ECO:0000256" key="6">
    <source>
        <dbReference type="ARBA" id="ARBA00022989"/>
    </source>
</evidence>
<reference evidence="14" key="3">
    <citation type="journal article" date="2017" name="Genome Announc.">
        <title>Genome sequences of Cyberlindnera fabianii 65, Pichia kudriavzevii 129, and Saccharomyces cerevisiae 131 isolated from fermented masau fruits in Zimbabwe.</title>
        <authorList>
            <person name="van Rijswijck I.M.H."/>
            <person name="Derks M.F.L."/>
            <person name="Abee T."/>
            <person name="de Ridder D."/>
            <person name="Smid E.J."/>
        </authorList>
    </citation>
    <scope>NUCLEOTIDE SEQUENCE [LARGE SCALE GENOMIC DNA]</scope>
    <source>
        <strain evidence="14">129</strain>
    </source>
</reference>
<dbReference type="InterPro" id="IPR011527">
    <property type="entry name" value="ABC1_TM_dom"/>
</dbReference>
<keyword evidence="8" id="KW-0175">Coiled coil</keyword>
<keyword evidence="6 9" id="KW-1133">Transmembrane helix</keyword>
<feature type="transmembrane region" description="Helical" evidence="9">
    <location>
        <begin position="158"/>
        <end position="179"/>
    </location>
</feature>
<dbReference type="Pfam" id="PF00005">
    <property type="entry name" value="ABC_tran"/>
    <property type="match status" value="1"/>
</dbReference>
<dbReference type="EMBL" id="MQVM01000020">
    <property type="protein sequence ID" value="ONH72540.1"/>
    <property type="molecule type" value="Genomic_DNA"/>
</dbReference>
<keyword evidence="5" id="KW-0067">ATP-binding</keyword>
<dbReference type="GO" id="GO:0005778">
    <property type="term" value="C:peroxisomal membrane"/>
    <property type="evidence" value="ECO:0007669"/>
    <property type="project" value="TreeGrafter"/>
</dbReference>
<keyword evidence="4" id="KW-0547">Nucleotide-binding</keyword>
<feature type="domain" description="ABC transporter" evidence="10">
    <location>
        <begin position="488"/>
        <end position="752"/>
    </location>
</feature>
<dbReference type="PROSITE" id="PS00211">
    <property type="entry name" value="ABC_TRANSPORTER_1"/>
    <property type="match status" value="1"/>
</dbReference>
<dbReference type="GO" id="GO:0015910">
    <property type="term" value="P:long-chain fatty acid import into peroxisome"/>
    <property type="evidence" value="ECO:0007669"/>
    <property type="project" value="TreeGrafter"/>
</dbReference>
<feature type="coiled-coil region" evidence="8">
    <location>
        <begin position="762"/>
        <end position="789"/>
    </location>
</feature>
<dbReference type="PANTHER" id="PTHR11384:SF69">
    <property type="entry name" value="PEROXISOMAL LONG-CHAIN FATTY ACID IMPORT PROTEIN 1"/>
    <property type="match status" value="1"/>
</dbReference>
<evidence type="ECO:0000256" key="5">
    <source>
        <dbReference type="ARBA" id="ARBA00022840"/>
    </source>
</evidence>
<dbReference type="GO" id="GO:0140359">
    <property type="term" value="F:ABC-type transporter activity"/>
    <property type="evidence" value="ECO:0007669"/>
    <property type="project" value="InterPro"/>
</dbReference>
<dbReference type="AlphaFoldDB" id="A0A099P2U3"/>
<reference evidence="13" key="1">
    <citation type="journal article" date="2014" name="Microb. Cell Fact.">
        <title>Exploiting Issatchenkia orientalis SD108 for succinic acid production.</title>
        <authorList>
            <person name="Xiao H."/>
            <person name="Shao Z."/>
            <person name="Jiang Y."/>
            <person name="Dole S."/>
            <person name="Zhao H."/>
        </authorList>
    </citation>
    <scope>NUCLEOTIDE SEQUENCE [LARGE SCALE GENOMIC DNA]</scope>
    <source>
        <strain evidence="13">SD108</strain>
    </source>
</reference>
<dbReference type="EMBL" id="JQFK01000018">
    <property type="protein sequence ID" value="KGK38604.1"/>
    <property type="molecule type" value="Genomic_DNA"/>
</dbReference>
<evidence type="ECO:0000313" key="13">
    <source>
        <dbReference type="Proteomes" id="UP000029867"/>
    </source>
</evidence>
<name>A0A099P2U3_PICKU</name>
<gene>
    <name evidence="12" type="ORF">BOH78_3715</name>
    <name evidence="11" type="ORF">JL09_g2295</name>
</gene>
<comment type="caution">
    <text evidence="11">The sequence shown here is derived from an EMBL/GenBank/DDBJ whole genome shotgun (WGS) entry which is preliminary data.</text>
</comment>
<protein>
    <submittedName>
        <fullName evidence="12">Peroxisomal long-chain fatty acid import protein 1</fullName>
    </submittedName>
</protein>
<comment type="similarity">
    <text evidence="1">Belongs to the ABC transporter superfamily. ABCD family. Peroxisomal fatty acyl CoA transporter (TC 3.A.1.203) subfamily.</text>
</comment>
<keyword evidence="3 9" id="KW-0812">Transmembrane</keyword>
<dbReference type="Gene3D" id="3.40.50.300">
    <property type="entry name" value="P-loop containing nucleotide triphosphate hydrolases"/>
    <property type="match status" value="1"/>
</dbReference>
<feature type="transmembrane region" description="Helical" evidence="9">
    <location>
        <begin position="116"/>
        <end position="137"/>
    </location>
</feature>
<dbReference type="InterPro" id="IPR003593">
    <property type="entry name" value="AAA+_ATPase"/>
</dbReference>
<reference evidence="12" key="4">
    <citation type="submission" date="2017-01" db="EMBL/GenBank/DDBJ databases">
        <authorList>
            <person name="Mah S.A."/>
            <person name="Swanson W.J."/>
            <person name="Moy G.W."/>
            <person name="Vacquier V.D."/>
        </authorList>
    </citation>
    <scope>NUCLEOTIDE SEQUENCE [LARGE SCALE GENOMIC DNA]</scope>
    <source>
        <strain evidence="12">129</strain>
    </source>
</reference>
<reference evidence="11" key="2">
    <citation type="submission" date="2014-08" db="EMBL/GenBank/DDBJ databases">
        <title>Exploiting Issatchenkia orientalis SD108 for Succinic Acid Production.</title>
        <authorList>
            <person name="Xiao H."/>
            <person name="Shao Z."/>
            <person name="Jiang Y."/>
            <person name="Dole S."/>
            <person name="Zhao H."/>
        </authorList>
    </citation>
    <scope>NUCLEOTIDE SEQUENCE [LARGE SCALE GENOMIC DNA]</scope>
    <source>
        <strain evidence="11">SD108</strain>
    </source>
</reference>
<dbReference type="SMART" id="SM00382">
    <property type="entry name" value="AAA"/>
    <property type="match status" value="1"/>
</dbReference>
<dbReference type="eggNOG" id="KOG0064">
    <property type="taxonomic scope" value="Eukaryota"/>
</dbReference>
<keyword evidence="2" id="KW-0813">Transport</keyword>
<evidence type="ECO:0000256" key="4">
    <source>
        <dbReference type="ARBA" id="ARBA00022741"/>
    </source>
</evidence>